<dbReference type="Proteomes" id="UP000682733">
    <property type="component" value="Unassembled WGS sequence"/>
</dbReference>
<feature type="compositionally biased region" description="Acidic residues" evidence="1">
    <location>
        <begin position="1"/>
        <end position="35"/>
    </location>
</feature>
<accession>A0A8S2E6I3</accession>
<dbReference type="EMBL" id="CAJNOK010010783">
    <property type="protein sequence ID" value="CAF1124642.1"/>
    <property type="molecule type" value="Genomic_DNA"/>
</dbReference>
<comment type="caution">
    <text evidence="2">The sequence shown here is derived from an EMBL/GenBank/DDBJ whole genome shotgun (WGS) entry which is preliminary data.</text>
</comment>
<reference evidence="2" key="1">
    <citation type="submission" date="2021-02" db="EMBL/GenBank/DDBJ databases">
        <authorList>
            <person name="Nowell W R."/>
        </authorList>
    </citation>
    <scope>NUCLEOTIDE SEQUENCE</scope>
</reference>
<protein>
    <submittedName>
        <fullName evidence="2">Uncharacterized protein</fullName>
    </submittedName>
</protein>
<feature type="region of interest" description="Disordered" evidence="1">
    <location>
        <begin position="1"/>
        <end position="48"/>
    </location>
</feature>
<gene>
    <name evidence="2" type="ORF">OVA965_LOCUS20346</name>
    <name evidence="3" type="ORF">TMI583_LOCUS20696</name>
</gene>
<evidence type="ECO:0000313" key="2">
    <source>
        <dbReference type="EMBL" id="CAF1124642.1"/>
    </source>
</evidence>
<sequence>DENDEKYENDESDERDEKYESDESDERDGSDESDENSEKSNSFIDEESQNDLLPKRKNISLARLRECFVVVTVCARNVEQHIPLFQRNIKQILSIFKDYRILLGESDSSDETLTSLLKWSADDAEHIIVESYGNMLNYISDRTVRIAYCRNHLLETARKNGWLANAAYYLVLDVDVNANSILTLQNFLTNFEYNLSDWDVMTASQVMGYYDIWALRTKKVVNYDCWKMVGHYRELGYCQGSLVEAFVLAHKHTIPRDHKLIEVQSAFGGFGVYNTRYLNGCIYSGYEYQDSICEHVSFHECIRRNGGRIFINPKFQNA</sequence>
<evidence type="ECO:0000313" key="4">
    <source>
        <dbReference type="Proteomes" id="UP000677228"/>
    </source>
</evidence>
<feature type="non-terminal residue" evidence="2">
    <location>
        <position position="1"/>
    </location>
</feature>
<evidence type="ECO:0000256" key="1">
    <source>
        <dbReference type="SAM" id="MobiDB-lite"/>
    </source>
</evidence>
<dbReference type="InterPro" id="IPR029044">
    <property type="entry name" value="Nucleotide-diphossugar_trans"/>
</dbReference>
<evidence type="ECO:0000313" key="3">
    <source>
        <dbReference type="EMBL" id="CAF3901457.1"/>
    </source>
</evidence>
<dbReference type="SUPFAM" id="SSF53448">
    <property type="entry name" value="Nucleotide-diphospho-sugar transferases"/>
    <property type="match status" value="1"/>
</dbReference>
<organism evidence="2 4">
    <name type="scientific">Didymodactylos carnosus</name>
    <dbReference type="NCBI Taxonomy" id="1234261"/>
    <lineage>
        <taxon>Eukaryota</taxon>
        <taxon>Metazoa</taxon>
        <taxon>Spiralia</taxon>
        <taxon>Gnathifera</taxon>
        <taxon>Rotifera</taxon>
        <taxon>Eurotatoria</taxon>
        <taxon>Bdelloidea</taxon>
        <taxon>Philodinida</taxon>
        <taxon>Philodinidae</taxon>
        <taxon>Didymodactylos</taxon>
    </lineage>
</organism>
<proteinExistence type="predicted"/>
<name>A0A8S2E6I3_9BILA</name>
<dbReference type="AlphaFoldDB" id="A0A8S2E6I3"/>
<dbReference type="Proteomes" id="UP000677228">
    <property type="component" value="Unassembled WGS sequence"/>
</dbReference>
<dbReference type="EMBL" id="CAJOBA010018855">
    <property type="protein sequence ID" value="CAF3901457.1"/>
    <property type="molecule type" value="Genomic_DNA"/>
</dbReference>